<evidence type="ECO:0000256" key="8">
    <source>
        <dbReference type="ARBA" id="ARBA00022840"/>
    </source>
</evidence>
<dbReference type="EC" id="2.7.1.71" evidence="3 11"/>
<comment type="subunit">
    <text evidence="11">Monomer.</text>
</comment>
<dbReference type="Gene3D" id="3.40.50.300">
    <property type="entry name" value="P-loop containing nucleotide triphosphate hydrolases"/>
    <property type="match status" value="1"/>
</dbReference>
<comment type="catalytic activity">
    <reaction evidence="10 11">
        <text>shikimate + ATP = 3-phosphoshikimate + ADP + H(+)</text>
        <dbReference type="Rhea" id="RHEA:13121"/>
        <dbReference type="ChEBI" id="CHEBI:15378"/>
        <dbReference type="ChEBI" id="CHEBI:30616"/>
        <dbReference type="ChEBI" id="CHEBI:36208"/>
        <dbReference type="ChEBI" id="CHEBI:145989"/>
        <dbReference type="ChEBI" id="CHEBI:456216"/>
        <dbReference type="EC" id="2.7.1.71"/>
    </reaction>
</comment>
<dbReference type="GO" id="GO:0005829">
    <property type="term" value="C:cytosol"/>
    <property type="evidence" value="ECO:0007669"/>
    <property type="project" value="TreeGrafter"/>
</dbReference>
<dbReference type="STRING" id="1050202.GCA_000384035_01096"/>
<feature type="binding site" evidence="11">
    <location>
        <position position="80"/>
    </location>
    <ligand>
        <name>substrate</name>
    </ligand>
</feature>
<dbReference type="RefSeq" id="WP_106112044.1">
    <property type="nucleotide sequence ID" value="NZ_PVSR01000001.1"/>
</dbReference>
<keyword evidence="6 11" id="KW-0547">Nucleotide-binding</keyword>
<dbReference type="InParanoid" id="A0A2T0H1C8"/>
<dbReference type="Proteomes" id="UP000239352">
    <property type="component" value="Unassembled WGS sequence"/>
</dbReference>
<proteinExistence type="inferred from homology"/>
<evidence type="ECO:0000313" key="12">
    <source>
        <dbReference type="EMBL" id="PRW65175.1"/>
    </source>
</evidence>
<evidence type="ECO:0000256" key="10">
    <source>
        <dbReference type="ARBA" id="ARBA00048567"/>
    </source>
</evidence>
<evidence type="ECO:0000256" key="9">
    <source>
        <dbReference type="ARBA" id="ARBA00023141"/>
    </source>
</evidence>
<evidence type="ECO:0000256" key="1">
    <source>
        <dbReference type="ARBA" id="ARBA00004842"/>
    </source>
</evidence>
<evidence type="ECO:0000256" key="3">
    <source>
        <dbReference type="ARBA" id="ARBA00012154"/>
    </source>
</evidence>
<feature type="binding site" evidence="11">
    <location>
        <begin position="12"/>
        <end position="17"/>
    </location>
    <ligand>
        <name>ATP</name>
        <dbReference type="ChEBI" id="CHEBI:30616"/>
    </ligand>
</feature>
<comment type="cofactor">
    <cofactor evidence="11">
        <name>Mg(2+)</name>
        <dbReference type="ChEBI" id="CHEBI:18420"/>
    </cofactor>
    <text evidence="11">Binds 1 Mg(2+) ion per subunit.</text>
</comment>
<dbReference type="PANTHER" id="PTHR21087">
    <property type="entry name" value="SHIKIMATE KINASE"/>
    <property type="match status" value="1"/>
</dbReference>
<evidence type="ECO:0000313" key="13">
    <source>
        <dbReference type="Proteomes" id="UP000239352"/>
    </source>
</evidence>
<comment type="caution">
    <text evidence="11">Lacks conserved residue(s) required for the propagation of feature annotation.</text>
</comment>
<dbReference type="FunCoup" id="A0A2T0H1C8">
    <property type="interactions" value="146"/>
</dbReference>
<evidence type="ECO:0000256" key="11">
    <source>
        <dbReference type="HAMAP-Rule" id="MF_00109"/>
    </source>
</evidence>
<dbReference type="GO" id="GO:0004765">
    <property type="term" value="F:shikimate kinase activity"/>
    <property type="evidence" value="ECO:0007669"/>
    <property type="project" value="UniProtKB-UniRule"/>
</dbReference>
<evidence type="ECO:0000256" key="2">
    <source>
        <dbReference type="ARBA" id="ARBA00006997"/>
    </source>
</evidence>
<dbReference type="GO" id="GO:0005524">
    <property type="term" value="F:ATP binding"/>
    <property type="evidence" value="ECO:0007669"/>
    <property type="project" value="UniProtKB-UniRule"/>
</dbReference>
<keyword evidence="11" id="KW-0460">Magnesium</keyword>
<protein>
    <recommendedName>
        <fullName evidence="3 11">Shikimate kinase</fullName>
        <shortName evidence="11">SK</shortName>
        <ecNumber evidence="3 11">2.7.1.71</ecNumber>
    </recommendedName>
</protein>
<feature type="binding site" evidence="11">
    <location>
        <position position="16"/>
    </location>
    <ligand>
        <name>Mg(2+)</name>
        <dbReference type="ChEBI" id="CHEBI:18420"/>
    </ligand>
</feature>
<dbReference type="GO" id="GO:0009073">
    <property type="term" value="P:aromatic amino acid family biosynthetic process"/>
    <property type="evidence" value="ECO:0007669"/>
    <property type="project" value="UniProtKB-KW"/>
</dbReference>
<dbReference type="InterPro" id="IPR027417">
    <property type="entry name" value="P-loop_NTPase"/>
</dbReference>
<keyword evidence="9 11" id="KW-0057">Aromatic amino acid biosynthesis</keyword>
<dbReference type="SUPFAM" id="SSF52540">
    <property type="entry name" value="P-loop containing nucleoside triphosphate hydrolases"/>
    <property type="match status" value="1"/>
</dbReference>
<dbReference type="EMBL" id="PVSR01000001">
    <property type="protein sequence ID" value="PRW65175.1"/>
    <property type="molecule type" value="Genomic_DNA"/>
</dbReference>
<keyword evidence="11" id="KW-0479">Metal-binding</keyword>
<dbReference type="InterPro" id="IPR031322">
    <property type="entry name" value="Shikimate/glucono_kinase"/>
</dbReference>
<reference evidence="12 13" key="1">
    <citation type="submission" date="2018-03" db="EMBL/GenBank/DDBJ databases">
        <title>Actinopolyspora mortivallis from Sahara, screening for active biomolecules.</title>
        <authorList>
            <person name="Selama O."/>
            <person name="Wellington E.M.H."/>
            <person name="Hacene H."/>
        </authorList>
    </citation>
    <scope>NUCLEOTIDE SEQUENCE [LARGE SCALE GENOMIC DNA]</scope>
    <source>
        <strain evidence="12 13">M5A</strain>
    </source>
</reference>
<dbReference type="CDD" id="cd00464">
    <property type="entry name" value="SK"/>
    <property type="match status" value="1"/>
</dbReference>
<keyword evidence="4 11" id="KW-0028">Amino-acid biosynthesis</keyword>
<evidence type="ECO:0000256" key="6">
    <source>
        <dbReference type="ARBA" id="ARBA00022741"/>
    </source>
</evidence>
<dbReference type="GO" id="GO:0009423">
    <property type="term" value="P:chorismate biosynthetic process"/>
    <property type="evidence" value="ECO:0007669"/>
    <property type="project" value="UniProtKB-UniRule"/>
</dbReference>
<evidence type="ECO:0000256" key="5">
    <source>
        <dbReference type="ARBA" id="ARBA00022679"/>
    </source>
</evidence>
<dbReference type="PANTHER" id="PTHR21087:SF16">
    <property type="entry name" value="SHIKIMATE KINASE 1, CHLOROPLASTIC"/>
    <property type="match status" value="1"/>
</dbReference>
<feature type="binding site" evidence="11">
    <location>
        <position position="58"/>
    </location>
    <ligand>
        <name>substrate</name>
    </ligand>
</feature>
<dbReference type="PRINTS" id="PR01100">
    <property type="entry name" value="SHIKIMTKNASE"/>
</dbReference>
<comment type="subcellular location">
    <subcellularLocation>
        <location evidence="11">Cytoplasm</location>
    </subcellularLocation>
</comment>
<comment type="caution">
    <text evidence="12">The sequence shown here is derived from an EMBL/GenBank/DDBJ whole genome shotgun (WGS) entry which is preliminary data.</text>
</comment>
<dbReference type="GO" id="GO:0000287">
    <property type="term" value="F:magnesium ion binding"/>
    <property type="evidence" value="ECO:0007669"/>
    <property type="project" value="UniProtKB-UniRule"/>
</dbReference>
<keyword evidence="11" id="KW-0963">Cytoplasm</keyword>
<keyword evidence="5 11" id="KW-0808">Transferase</keyword>
<comment type="pathway">
    <text evidence="1 11">Metabolic intermediate biosynthesis; chorismate biosynthesis; chorismate from D-erythrose 4-phosphate and phosphoenolpyruvate: step 5/7.</text>
</comment>
<dbReference type="Pfam" id="PF01202">
    <property type="entry name" value="SKI"/>
    <property type="match status" value="1"/>
</dbReference>
<dbReference type="PROSITE" id="PS01128">
    <property type="entry name" value="SHIKIMATE_KINASE"/>
    <property type="match status" value="1"/>
</dbReference>
<dbReference type="UniPathway" id="UPA00053">
    <property type="reaction ID" value="UER00088"/>
</dbReference>
<comment type="function">
    <text evidence="11">Catalyzes the specific phosphorylation of the 3-hydroxyl group of shikimic acid using ATP as a cosubstrate.</text>
</comment>
<comment type="similarity">
    <text evidence="2 11">Belongs to the shikimate kinase family.</text>
</comment>
<gene>
    <name evidence="11" type="primary">aroK</name>
    <name evidence="12" type="ORF">CEP50_01205</name>
</gene>
<evidence type="ECO:0000256" key="7">
    <source>
        <dbReference type="ARBA" id="ARBA00022777"/>
    </source>
</evidence>
<sequence>MSPRLVIVGPPGAGKTVTGRLLAERLGGQFRDTDVDVEHRAGRPIPEIFTEQGEAAFRALEEEAVAAALAEHTGVLALGGGAVVSAATRQRLAEHPVLFLSVGLSEGVRRTGLSTPRPVLAGVNPRANFQALLRERLPLYREVADWEVDTDRLEPTAVVERVIRMTHTGPPGAEPE</sequence>
<evidence type="ECO:0000256" key="4">
    <source>
        <dbReference type="ARBA" id="ARBA00022605"/>
    </source>
</evidence>
<feature type="binding site" evidence="11">
    <location>
        <position position="136"/>
    </location>
    <ligand>
        <name>substrate</name>
    </ligand>
</feature>
<feature type="binding site" evidence="11">
    <location>
        <position position="117"/>
    </location>
    <ligand>
        <name>ATP</name>
        <dbReference type="ChEBI" id="CHEBI:30616"/>
    </ligand>
</feature>
<dbReference type="HAMAP" id="MF_00109">
    <property type="entry name" value="Shikimate_kinase"/>
    <property type="match status" value="1"/>
</dbReference>
<keyword evidence="13" id="KW-1185">Reference proteome</keyword>
<keyword evidence="7 11" id="KW-0418">Kinase</keyword>
<dbReference type="AlphaFoldDB" id="A0A2T0H1C8"/>
<name>A0A2T0H1C8_ACTMO</name>
<accession>A0A2T0H1C8</accession>
<keyword evidence="8 11" id="KW-0067">ATP-binding</keyword>
<dbReference type="GO" id="GO:0008652">
    <property type="term" value="P:amino acid biosynthetic process"/>
    <property type="evidence" value="ECO:0007669"/>
    <property type="project" value="UniProtKB-KW"/>
</dbReference>
<feature type="binding site" evidence="11">
    <location>
        <position position="34"/>
    </location>
    <ligand>
        <name>substrate</name>
    </ligand>
</feature>
<organism evidence="12 13">
    <name type="scientific">Actinopolyspora mortivallis</name>
    <dbReference type="NCBI Taxonomy" id="33906"/>
    <lineage>
        <taxon>Bacteria</taxon>
        <taxon>Bacillati</taxon>
        <taxon>Actinomycetota</taxon>
        <taxon>Actinomycetes</taxon>
        <taxon>Actinopolysporales</taxon>
        <taxon>Actinopolysporaceae</taxon>
        <taxon>Actinopolyspora</taxon>
    </lineage>
</organism>
<dbReference type="InterPro" id="IPR000623">
    <property type="entry name" value="Shikimate_kinase/TSH1"/>
</dbReference>
<dbReference type="InterPro" id="IPR023000">
    <property type="entry name" value="Shikimate_kinase_CS"/>
</dbReference>